<evidence type="ECO:0000256" key="2">
    <source>
        <dbReference type="ARBA" id="ARBA00022723"/>
    </source>
</evidence>
<comment type="caution">
    <text evidence="8">The sequence shown here is derived from an EMBL/GenBank/DDBJ whole genome shotgun (WGS) entry which is preliminary data.</text>
</comment>
<dbReference type="PANTHER" id="PTHR21496:SF0">
    <property type="entry name" value="RIESKE DOMAIN-CONTAINING PROTEIN"/>
    <property type="match status" value="1"/>
</dbReference>
<dbReference type="EMBL" id="RJJR01000004">
    <property type="protein sequence ID" value="RNI37877.1"/>
    <property type="molecule type" value="Genomic_DNA"/>
</dbReference>
<dbReference type="Proteomes" id="UP000267223">
    <property type="component" value="Unassembled WGS sequence"/>
</dbReference>
<evidence type="ECO:0000256" key="3">
    <source>
        <dbReference type="ARBA" id="ARBA00023004"/>
    </source>
</evidence>
<sequence length="108" mass="11710">MENDTKRVKIAGTIDELSFAENKIATIMAGQKKICIAKSGAELRAFSARCPHAGGDLSEGALDQKGNVICPVHGYRFSINSGRDADGEGYFLKIYTIEQTAEGLFLRL</sequence>
<dbReference type="Pfam" id="PF00355">
    <property type="entry name" value="Rieske"/>
    <property type="match status" value="1"/>
</dbReference>
<keyword evidence="1" id="KW-0001">2Fe-2S</keyword>
<proteinExistence type="inferred from homology"/>
<dbReference type="GO" id="GO:0046872">
    <property type="term" value="F:metal ion binding"/>
    <property type="evidence" value="ECO:0007669"/>
    <property type="project" value="UniProtKB-KW"/>
</dbReference>
<dbReference type="Gene3D" id="2.102.10.10">
    <property type="entry name" value="Rieske [2Fe-2S] iron-sulphur domain"/>
    <property type="match status" value="1"/>
</dbReference>
<comment type="cofactor">
    <cofactor evidence="5">
        <name>[2Fe-2S] cluster</name>
        <dbReference type="ChEBI" id="CHEBI:190135"/>
    </cofactor>
</comment>
<evidence type="ECO:0000256" key="6">
    <source>
        <dbReference type="ARBA" id="ARBA00038001"/>
    </source>
</evidence>
<keyword evidence="4" id="KW-0411">Iron-sulfur</keyword>
<evidence type="ECO:0000313" key="9">
    <source>
        <dbReference type="Proteomes" id="UP000267223"/>
    </source>
</evidence>
<dbReference type="InterPro" id="IPR017941">
    <property type="entry name" value="Rieske_2Fe-2S"/>
</dbReference>
<evidence type="ECO:0000256" key="5">
    <source>
        <dbReference type="ARBA" id="ARBA00034078"/>
    </source>
</evidence>
<feature type="domain" description="Rieske" evidence="7">
    <location>
        <begin position="14"/>
        <end position="106"/>
    </location>
</feature>
<name>A0A3M9NKK9_9BACT</name>
<keyword evidence="3" id="KW-0408">Iron</keyword>
<dbReference type="SUPFAM" id="SSF50022">
    <property type="entry name" value="ISP domain"/>
    <property type="match status" value="1"/>
</dbReference>
<dbReference type="OrthoDB" id="593800at2"/>
<keyword evidence="9" id="KW-1185">Reference proteome</keyword>
<keyword evidence="2" id="KW-0479">Metal-binding</keyword>
<dbReference type="PANTHER" id="PTHR21496">
    <property type="entry name" value="FERREDOXIN-RELATED"/>
    <property type="match status" value="1"/>
</dbReference>
<dbReference type="GO" id="GO:0051537">
    <property type="term" value="F:2 iron, 2 sulfur cluster binding"/>
    <property type="evidence" value="ECO:0007669"/>
    <property type="project" value="UniProtKB-KW"/>
</dbReference>
<evidence type="ECO:0000313" key="8">
    <source>
        <dbReference type="EMBL" id="RNI37877.1"/>
    </source>
</evidence>
<protein>
    <submittedName>
        <fullName evidence="8">Rieske (2Fe-2S) protein</fullName>
    </submittedName>
</protein>
<organism evidence="8 9">
    <name type="scientific">Hanamia caeni</name>
    <dbReference type="NCBI Taxonomy" id="2294116"/>
    <lineage>
        <taxon>Bacteria</taxon>
        <taxon>Pseudomonadati</taxon>
        <taxon>Bacteroidota</taxon>
        <taxon>Chitinophagia</taxon>
        <taxon>Chitinophagales</taxon>
        <taxon>Chitinophagaceae</taxon>
        <taxon>Hanamia</taxon>
    </lineage>
</organism>
<accession>A0A3M9NKK9</accession>
<dbReference type="CDD" id="cd03467">
    <property type="entry name" value="Rieske"/>
    <property type="match status" value="1"/>
</dbReference>
<comment type="similarity">
    <text evidence="6">Belongs to the bacterial ring-hydroxylating dioxygenase ferredoxin component family.</text>
</comment>
<evidence type="ECO:0000256" key="4">
    <source>
        <dbReference type="ARBA" id="ARBA00023014"/>
    </source>
</evidence>
<dbReference type="PROSITE" id="PS51296">
    <property type="entry name" value="RIESKE"/>
    <property type="match status" value="1"/>
</dbReference>
<reference evidence="8 9" key="1">
    <citation type="submission" date="2018-11" db="EMBL/GenBank/DDBJ databases">
        <title>Draft genome sequence of Ferruginibacter sp. BO-59.</title>
        <authorList>
            <person name="Im W.T."/>
        </authorList>
    </citation>
    <scope>NUCLEOTIDE SEQUENCE [LARGE SCALE GENOMIC DNA]</scope>
    <source>
        <strain evidence="8 9">BO-59</strain>
    </source>
</reference>
<dbReference type="InterPro" id="IPR036922">
    <property type="entry name" value="Rieske_2Fe-2S_sf"/>
</dbReference>
<evidence type="ECO:0000259" key="7">
    <source>
        <dbReference type="PROSITE" id="PS51296"/>
    </source>
</evidence>
<gene>
    <name evidence="8" type="ORF">EFY79_06440</name>
</gene>
<evidence type="ECO:0000256" key="1">
    <source>
        <dbReference type="ARBA" id="ARBA00022714"/>
    </source>
</evidence>
<dbReference type="RefSeq" id="WP_123119866.1">
    <property type="nucleotide sequence ID" value="NZ_RJJR01000004.1"/>
</dbReference>
<dbReference type="AlphaFoldDB" id="A0A3M9NKK9"/>